<feature type="transmembrane region" description="Helical" evidence="1">
    <location>
        <begin position="99"/>
        <end position="118"/>
    </location>
</feature>
<dbReference type="Proteomes" id="UP000269708">
    <property type="component" value="Unassembled WGS sequence"/>
</dbReference>
<proteinExistence type="predicted"/>
<keyword evidence="3" id="KW-1185">Reference proteome</keyword>
<accession>A0A3N4V2K5</accession>
<feature type="transmembrane region" description="Helical" evidence="1">
    <location>
        <begin position="27"/>
        <end position="45"/>
    </location>
</feature>
<comment type="caution">
    <text evidence="2">The sequence shown here is derived from an EMBL/GenBank/DDBJ whole genome shotgun (WGS) entry which is preliminary data.</text>
</comment>
<dbReference type="RefSeq" id="WP_170167629.1">
    <property type="nucleotide sequence ID" value="NZ_RKQN01000003.1"/>
</dbReference>
<feature type="transmembrane region" description="Helical" evidence="1">
    <location>
        <begin position="138"/>
        <end position="156"/>
    </location>
</feature>
<evidence type="ECO:0000313" key="3">
    <source>
        <dbReference type="Proteomes" id="UP000269708"/>
    </source>
</evidence>
<sequence>MAPETLAAALEASALGQWMRSGGAYPAANLLHLLGLSLLVGPILLLDLRLLGLGRGFALPEVSRVLTPFAVAGLALLLLSGMGLLAADARSLLAHPLMRLKLLLVAFGVANALLFRALWRTRLHDWDRRPPRWGRLQALASVLGWIGAAAAGRLIAYV</sequence>
<evidence type="ECO:0000313" key="2">
    <source>
        <dbReference type="EMBL" id="RPE77186.1"/>
    </source>
</evidence>
<feature type="transmembrane region" description="Helical" evidence="1">
    <location>
        <begin position="65"/>
        <end position="87"/>
    </location>
</feature>
<reference evidence="2 3" key="1">
    <citation type="submission" date="2018-11" db="EMBL/GenBank/DDBJ databases">
        <title>Genomic Encyclopedia of Type Strains, Phase IV (KMG-IV): sequencing the most valuable type-strain genomes for metagenomic binning, comparative biology and taxonomic classification.</title>
        <authorList>
            <person name="Goeker M."/>
        </authorList>
    </citation>
    <scope>NUCLEOTIDE SEQUENCE [LARGE SCALE GENOMIC DNA]</scope>
    <source>
        <strain evidence="2 3">DSM 25623</strain>
    </source>
</reference>
<dbReference type="EMBL" id="RKQN01000003">
    <property type="protein sequence ID" value="RPE77186.1"/>
    <property type="molecule type" value="Genomic_DNA"/>
</dbReference>
<organism evidence="2 3">
    <name type="scientific">Vulcaniibacterium tengchongense</name>
    <dbReference type="NCBI Taxonomy" id="1273429"/>
    <lineage>
        <taxon>Bacteria</taxon>
        <taxon>Pseudomonadati</taxon>
        <taxon>Pseudomonadota</taxon>
        <taxon>Gammaproteobacteria</taxon>
        <taxon>Lysobacterales</taxon>
        <taxon>Lysobacteraceae</taxon>
        <taxon>Vulcaniibacterium</taxon>
    </lineage>
</organism>
<keyword evidence="1" id="KW-0812">Transmembrane</keyword>
<gene>
    <name evidence="2" type="ORF">EDC50_2451</name>
</gene>
<keyword evidence="1" id="KW-1133">Transmembrane helix</keyword>
<dbReference type="AlphaFoldDB" id="A0A3N4V2K5"/>
<protein>
    <submittedName>
        <fullName evidence="2">Uncharacterized protein</fullName>
    </submittedName>
</protein>
<evidence type="ECO:0000256" key="1">
    <source>
        <dbReference type="SAM" id="Phobius"/>
    </source>
</evidence>
<keyword evidence="1" id="KW-0472">Membrane</keyword>
<name>A0A3N4V2K5_9GAMM</name>